<comment type="caution">
    <text evidence="1">The sequence shown here is derived from an EMBL/GenBank/DDBJ whole genome shotgun (WGS) entry which is preliminary data.</text>
</comment>
<accession>A0A1F8EKP1</accession>
<sequence length="132" mass="15217">MADHVEKDSYFQRLLKSYLDYRPGSERELADEFRTAVGTITRWANGHSRPAQKAEQAIVSALQEKIYRELQDTLINHLMDNNDHLTVDFASELASEFEVAKSTVRRWANGTARPHPRLALMIIGYVKNRETK</sequence>
<evidence type="ECO:0000313" key="2">
    <source>
        <dbReference type="Proteomes" id="UP000177117"/>
    </source>
</evidence>
<organism evidence="1 2">
    <name type="scientific">Candidatus Yanofskybacteria bacterium RIFCSPHIGHO2_01_FULL_41_53</name>
    <dbReference type="NCBI Taxonomy" id="1802663"/>
    <lineage>
        <taxon>Bacteria</taxon>
        <taxon>Candidatus Yanofskyibacteriota</taxon>
    </lineage>
</organism>
<evidence type="ECO:0000313" key="1">
    <source>
        <dbReference type="EMBL" id="OGN01373.1"/>
    </source>
</evidence>
<dbReference type="Proteomes" id="UP000177117">
    <property type="component" value="Unassembled WGS sequence"/>
</dbReference>
<protein>
    <submittedName>
        <fullName evidence="1">Uncharacterized protein</fullName>
    </submittedName>
</protein>
<proteinExistence type="predicted"/>
<reference evidence="1 2" key="1">
    <citation type="journal article" date="2016" name="Nat. Commun.">
        <title>Thousands of microbial genomes shed light on interconnected biogeochemical processes in an aquifer system.</title>
        <authorList>
            <person name="Anantharaman K."/>
            <person name="Brown C.T."/>
            <person name="Hug L.A."/>
            <person name="Sharon I."/>
            <person name="Castelle C.J."/>
            <person name="Probst A.J."/>
            <person name="Thomas B.C."/>
            <person name="Singh A."/>
            <person name="Wilkins M.J."/>
            <person name="Karaoz U."/>
            <person name="Brodie E.L."/>
            <person name="Williams K.H."/>
            <person name="Hubbard S.S."/>
            <person name="Banfield J.F."/>
        </authorList>
    </citation>
    <scope>NUCLEOTIDE SEQUENCE [LARGE SCALE GENOMIC DNA]</scope>
</reference>
<dbReference type="AlphaFoldDB" id="A0A1F8EKP1"/>
<dbReference type="EMBL" id="MGJD01000006">
    <property type="protein sequence ID" value="OGN01373.1"/>
    <property type="molecule type" value="Genomic_DNA"/>
</dbReference>
<gene>
    <name evidence="1" type="ORF">A2650_00620</name>
</gene>
<name>A0A1F8EKP1_9BACT</name>